<dbReference type="Pfam" id="PF08668">
    <property type="entry name" value="HDOD"/>
    <property type="match status" value="1"/>
</dbReference>
<dbReference type="InterPro" id="IPR052340">
    <property type="entry name" value="RNase_Y/CdgJ"/>
</dbReference>
<sequence length="303" mass="34312">MSGGGLVNHDKEHLKTITEKIQNLPTINEIGRRIFALASDPEVSMGTLSHAIHQDPSLAARVLKVANSPFYGMSRQVDSLQLALVILGLNEVKNIALGLLLFKAIKKLNGNKSYDRTKFWFHSAACGVICRILGHKLSFRSEGTDFITGLLHDVGKIIIDQYFDSKFVTIFQKTFTHKPPMLIAEREILGESHEQLGRWLAEHWRLPETLCDAIMYHHELPSVETHAPIKDLRLASLSYIAEAFCELYNIGWDGDSGYSDIKDRRAWEILLSHQNAYAPKDIDRILTETLATFSEVRPHLLWL</sequence>
<name>A0A419F0I6_9BACT</name>
<dbReference type="InterPro" id="IPR013976">
    <property type="entry name" value="HDOD"/>
</dbReference>
<dbReference type="SUPFAM" id="SSF109604">
    <property type="entry name" value="HD-domain/PDEase-like"/>
    <property type="match status" value="1"/>
</dbReference>
<evidence type="ECO:0000313" key="2">
    <source>
        <dbReference type="EMBL" id="RJP71392.1"/>
    </source>
</evidence>
<dbReference type="PANTHER" id="PTHR33525:SF3">
    <property type="entry name" value="RIBONUCLEASE Y"/>
    <property type="match status" value="1"/>
</dbReference>
<evidence type="ECO:0000259" key="1">
    <source>
        <dbReference type="PROSITE" id="PS51833"/>
    </source>
</evidence>
<dbReference type="PANTHER" id="PTHR33525">
    <property type="match status" value="1"/>
</dbReference>
<evidence type="ECO:0000313" key="3">
    <source>
        <dbReference type="Proteomes" id="UP000285961"/>
    </source>
</evidence>
<reference evidence="2 3" key="1">
    <citation type="journal article" date="2017" name="ISME J.">
        <title>Energy and carbon metabolisms in a deep terrestrial subsurface fluid microbial community.</title>
        <authorList>
            <person name="Momper L."/>
            <person name="Jungbluth S.P."/>
            <person name="Lee M.D."/>
            <person name="Amend J.P."/>
        </authorList>
    </citation>
    <scope>NUCLEOTIDE SEQUENCE [LARGE SCALE GENOMIC DNA]</scope>
    <source>
        <strain evidence="2">SURF_17</strain>
    </source>
</reference>
<accession>A0A419F0I6</accession>
<dbReference type="PROSITE" id="PS51833">
    <property type="entry name" value="HDOD"/>
    <property type="match status" value="1"/>
</dbReference>
<feature type="domain" description="HDOD" evidence="1">
    <location>
        <begin position="24"/>
        <end position="220"/>
    </location>
</feature>
<organism evidence="2 3">
    <name type="scientific">Candidatus Abyssobacteria bacterium SURF_17</name>
    <dbReference type="NCBI Taxonomy" id="2093361"/>
    <lineage>
        <taxon>Bacteria</taxon>
        <taxon>Pseudomonadati</taxon>
        <taxon>Candidatus Hydrogenedentota</taxon>
        <taxon>Candidatus Abyssobacteria</taxon>
    </lineage>
</organism>
<dbReference type="AlphaFoldDB" id="A0A419F0I6"/>
<protein>
    <submittedName>
        <fullName evidence="2">HDOD domain-containing protein</fullName>
    </submittedName>
</protein>
<gene>
    <name evidence="2" type="ORF">C4532_07670</name>
</gene>
<dbReference type="Gene3D" id="1.10.3210.10">
    <property type="entry name" value="Hypothetical protein af1432"/>
    <property type="match status" value="1"/>
</dbReference>
<comment type="caution">
    <text evidence="2">The sequence shown here is derived from an EMBL/GenBank/DDBJ whole genome shotgun (WGS) entry which is preliminary data.</text>
</comment>
<proteinExistence type="predicted"/>
<dbReference type="EMBL" id="QZKI01000060">
    <property type="protein sequence ID" value="RJP71392.1"/>
    <property type="molecule type" value="Genomic_DNA"/>
</dbReference>
<dbReference type="Proteomes" id="UP000285961">
    <property type="component" value="Unassembled WGS sequence"/>
</dbReference>